<evidence type="ECO:0000256" key="2">
    <source>
        <dbReference type="ARBA" id="ARBA00022692"/>
    </source>
</evidence>
<feature type="region of interest" description="Disordered" evidence="5">
    <location>
        <begin position="651"/>
        <end position="679"/>
    </location>
</feature>
<feature type="compositionally biased region" description="Acidic residues" evidence="5">
    <location>
        <begin position="286"/>
        <end position="297"/>
    </location>
</feature>
<comment type="caution">
    <text evidence="8">The sequence shown here is derived from an EMBL/GenBank/DDBJ whole genome shotgun (WGS) entry which is preliminary data.</text>
</comment>
<feature type="region of interest" description="Disordered" evidence="5">
    <location>
        <begin position="1"/>
        <end position="134"/>
    </location>
</feature>
<reference evidence="8 9" key="1">
    <citation type="submission" date="2022-05" db="EMBL/GenBank/DDBJ databases">
        <authorList>
            <consortium name="Genoscope - CEA"/>
            <person name="William W."/>
        </authorList>
    </citation>
    <scope>NUCLEOTIDE SEQUENCE [LARGE SCALE GENOMIC DNA]</scope>
</reference>
<dbReference type="InterPro" id="IPR051482">
    <property type="entry name" value="Cholesterol_transport"/>
</dbReference>
<dbReference type="PROSITE" id="PS51778">
    <property type="entry name" value="VAST"/>
    <property type="match status" value="1"/>
</dbReference>
<dbReference type="Proteomes" id="UP001159427">
    <property type="component" value="Unassembled WGS sequence"/>
</dbReference>
<feature type="compositionally biased region" description="Polar residues" evidence="5">
    <location>
        <begin position="81"/>
        <end position="95"/>
    </location>
</feature>
<sequence>MEDCRPVNVSDEPNDKESELKKERPKSLHLESSNLDTDQQRTPEDDTPGSGETTRKAKEFSSSQEDLQSRNNGENVDDNGQRPSSRGQTIANSLKSKIRDLSPSRKLASNVSPVSKTVERKTSKAKSKQPKSPANWLPASFNQIFSNYKTKCGDFRRLFKDLPDTEQLIVDYSCALQRDILVHGRLYVSQNWLCFYANIFGWETFVTIKCTDVNSIRKEKTALVIPNAVQVCTETEKYFFASFISRDTTYTVLFRIWQNALLDQPLSPSELIQVVGKYSESHDVSSDNDDDSDDSDDGKEVQLSNESSGSEADVEGEMPSGDSLSSLSHSSFGTEFAVADNQSEFRKAESDSTPKVAITPPSPGAITSKPTDTLCRNTADQQLPLQSEGELNTTQNGEKRPHSRPTSPHLHLKNLLRSPAEKKRMVTAAATKQQQQQSTADPDNKRAARVSSDLEEEGTASDDHDAENNDYAPVTCVCDDHLSKEYVNQEFPVSVDTLYEYLFTESDFYKRVQKARKTKDLVFNPWMTTEDGQKRTIRYTVSLNHAIGPKHSATTEKQHCFQGSVPGKIYMVHSEVNNEGIPYGDSFSITSRYCITRASVTTSRLRVTAEVKYHKSVWGFVRNMIEKNAVEGIADYFQFLAESLKRETTEGQWIKKRKSSPTRRHKRNRSLKNNEAMEPTNEASIDVKTSLLQRLSLKGVISSVMGMRSHVPRVRAKNPLALCITFLLGVLLVVNVFLVYRLLLLEQATYTGIHWDGTIKDLPADASQWSSLLQEQKKTQELEMRRWRDVLTSSIQLMNQVQRSLDLLQIELSKEHSSDGT</sequence>
<proteinExistence type="predicted"/>
<dbReference type="EMBL" id="CALNXI010001043">
    <property type="protein sequence ID" value="CAH3152801.1"/>
    <property type="molecule type" value="Genomic_DNA"/>
</dbReference>
<dbReference type="InterPro" id="IPR011993">
    <property type="entry name" value="PH-like_dom_sf"/>
</dbReference>
<dbReference type="PANTHER" id="PTHR23319:SF4">
    <property type="entry name" value="GRAM DOMAIN CONTAINING 1B, ISOFORM E"/>
    <property type="match status" value="1"/>
</dbReference>
<evidence type="ECO:0000313" key="9">
    <source>
        <dbReference type="Proteomes" id="UP001159427"/>
    </source>
</evidence>
<keyword evidence="4 6" id="KW-0472">Membrane</keyword>
<feature type="region of interest" description="Disordered" evidence="5">
    <location>
        <begin position="423"/>
        <end position="470"/>
    </location>
</feature>
<feature type="region of interest" description="Disordered" evidence="5">
    <location>
        <begin position="344"/>
        <end position="411"/>
    </location>
</feature>
<evidence type="ECO:0000256" key="6">
    <source>
        <dbReference type="SAM" id="Phobius"/>
    </source>
</evidence>
<feature type="compositionally biased region" description="Polar residues" evidence="5">
    <location>
        <begin position="60"/>
        <end position="74"/>
    </location>
</feature>
<gene>
    <name evidence="8" type="ORF">PEVE_00000890</name>
</gene>
<evidence type="ECO:0000313" key="8">
    <source>
        <dbReference type="EMBL" id="CAH3152801.1"/>
    </source>
</evidence>
<dbReference type="Pfam" id="PF16016">
    <property type="entry name" value="VASt"/>
    <property type="match status" value="1"/>
</dbReference>
<protein>
    <recommendedName>
        <fullName evidence="7">VASt domain-containing protein</fullName>
    </recommendedName>
</protein>
<feature type="compositionally biased region" description="Polar residues" evidence="5">
    <location>
        <begin position="368"/>
        <end position="396"/>
    </location>
</feature>
<keyword evidence="9" id="KW-1185">Reference proteome</keyword>
<dbReference type="Pfam" id="PF02893">
    <property type="entry name" value="GRAM"/>
    <property type="match status" value="1"/>
</dbReference>
<dbReference type="PANTHER" id="PTHR23319">
    <property type="entry name" value="GRAM DOMAIN CONTAINING 1B, ISOFORM E"/>
    <property type="match status" value="1"/>
</dbReference>
<feature type="compositionally biased region" description="Basic and acidic residues" evidence="5">
    <location>
        <begin position="13"/>
        <end position="29"/>
    </location>
</feature>
<evidence type="ECO:0000256" key="5">
    <source>
        <dbReference type="SAM" id="MobiDB-lite"/>
    </source>
</evidence>
<keyword evidence="3 6" id="KW-1133">Transmembrane helix</keyword>
<feature type="transmembrane region" description="Helical" evidence="6">
    <location>
        <begin position="719"/>
        <end position="740"/>
    </location>
</feature>
<evidence type="ECO:0000259" key="7">
    <source>
        <dbReference type="PROSITE" id="PS51778"/>
    </source>
</evidence>
<feature type="domain" description="VASt" evidence="7">
    <location>
        <begin position="482"/>
        <end position="652"/>
    </location>
</feature>
<dbReference type="InterPro" id="IPR031968">
    <property type="entry name" value="VASt"/>
</dbReference>
<dbReference type="Gene3D" id="2.30.29.30">
    <property type="entry name" value="Pleckstrin-homology domain (PH domain)/Phosphotyrosine-binding domain (PTB)"/>
    <property type="match status" value="1"/>
</dbReference>
<feature type="compositionally biased region" description="Basic residues" evidence="5">
    <location>
        <begin position="654"/>
        <end position="670"/>
    </location>
</feature>
<name>A0ABN8PXB8_9CNID</name>
<keyword evidence="2 6" id="KW-0812">Transmembrane</keyword>
<accession>A0ABN8PXB8</accession>
<dbReference type="CDD" id="cd13220">
    <property type="entry name" value="PH-GRAM_GRAMDC"/>
    <property type="match status" value="1"/>
</dbReference>
<evidence type="ECO:0000256" key="1">
    <source>
        <dbReference type="ARBA" id="ARBA00004167"/>
    </source>
</evidence>
<feature type="region of interest" description="Disordered" evidence="5">
    <location>
        <begin position="279"/>
        <end position="328"/>
    </location>
</feature>
<comment type="subcellular location">
    <subcellularLocation>
        <location evidence="1">Membrane</location>
        <topology evidence="1">Single-pass membrane protein</topology>
    </subcellularLocation>
</comment>
<dbReference type="SMART" id="SM00568">
    <property type="entry name" value="GRAM"/>
    <property type="match status" value="1"/>
</dbReference>
<organism evidence="8 9">
    <name type="scientific">Porites evermanni</name>
    <dbReference type="NCBI Taxonomy" id="104178"/>
    <lineage>
        <taxon>Eukaryota</taxon>
        <taxon>Metazoa</taxon>
        <taxon>Cnidaria</taxon>
        <taxon>Anthozoa</taxon>
        <taxon>Hexacorallia</taxon>
        <taxon>Scleractinia</taxon>
        <taxon>Fungiina</taxon>
        <taxon>Poritidae</taxon>
        <taxon>Porites</taxon>
    </lineage>
</organism>
<feature type="compositionally biased region" description="Low complexity" evidence="5">
    <location>
        <begin position="427"/>
        <end position="440"/>
    </location>
</feature>
<evidence type="ECO:0000256" key="4">
    <source>
        <dbReference type="ARBA" id="ARBA00023136"/>
    </source>
</evidence>
<evidence type="ECO:0000256" key="3">
    <source>
        <dbReference type="ARBA" id="ARBA00022989"/>
    </source>
</evidence>
<dbReference type="InterPro" id="IPR004182">
    <property type="entry name" value="GRAM"/>
</dbReference>